<evidence type="ECO:0000256" key="2">
    <source>
        <dbReference type="ARBA" id="ARBA00023015"/>
    </source>
</evidence>
<comment type="caution">
    <text evidence="6">The sequence shown here is derived from an EMBL/GenBank/DDBJ whole genome shotgun (WGS) entry which is preliminary data.</text>
</comment>
<evidence type="ECO:0000313" key="6">
    <source>
        <dbReference type="EMBL" id="MCI8209830.1"/>
    </source>
</evidence>
<dbReference type="PROSITE" id="PS50931">
    <property type="entry name" value="HTH_LYSR"/>
    <property type="match status" value="1"/>
</dbReference>
<dbReference type="Pfam" id="PF00126">
    <property type="entry name" value="HTH_1"/>
    <property type="match status" value="1"/>
</dbReference>
<dbReference type="Gene3D" id="1.10.10.10">
    <property type="entry name" value="Winged helix-like DNA-binding domain superfamily/Winged helix DNA-binding domain"/>
    <property type="match status" value="1"/>
</dbReference>
<dbReference type="Pfam" id="PF03466">
    <property type="entry name" value="LysR_substrate"/>
    <property type="match status" value="1"/>
</dbReference>
<dbReference type="Proteomes" id="UP001320513">
    <property type="component" value="Unassembled WGS sequence"/>
</dbReference>
<reference evidence="6 7" key="1">
    <citation type="submission" date="2015-12" db="EMBL/GenBank/DDBJ databases">
        <title>Phylogenomics in the description of a new species in the Pseudomonas syringae group.</title>
        <authorList>
            <person name="Busquets A."/>
            <person name="Gomila M."/>
            <person name="Beiki F."/>
            <person name="Rahimian H."/>
            <person name="Mulet M."/>
            <person name="Sanchez D."/>
            <person name="Garcia-Valdes E."/>
            <person name="Lalucat J."/>
        </authorList>
    </citation>
    <scope>NUCLEOTIDE SEQUENCE [LARGE SCALE GENOMIC DNA]</scope>
    <source>
        <strain evidence="6 7">S25</strain>
    </source>
</reference>
<sequence>MQSTLDIDLLRTFQAVVRFEQFLAAATFLNRSPSAVSLHIRRLEEITGGRLLERDNQNVTLTPLGRRFALQSAELLQAHDQLLAGFRSPTISGRVRLGISEEYAAALLHSTLAPLTSGYPQIELEVETASSGRLIDQLQRGQLDLALLVVPIDASSPDQPLKTFGTTEPVWVAAPGYQLRADKAVPLALHGEGCPYRSVAVDALSRIGRAWRTVVMSAGSSALETTICAGMAVGIIDRSRVSAQMRILGAEEGLPPLPLHRLQLVKAAGEASAACDILIGLISDHFRP</sequence>
<dbReference type="PANTHER" id="PTHR30579">
    <property type="entry name" value="TRANSCRIPTIONAL REGULATOR"/>
    <property type="match status" value="1"/>
</dbReference>
<dbReference type="EMBL" id="LOHG01000005">
    <property type="protein sequence ID" value="MCI8209830.1"/>
    <property type="molecule type" value="Genomic_DNA"/>
</dbReference>
<dbReference type="InterPro" id="IPR000847">
    <property type="entry name" value="LysR_HTH_N"/>
</dbReference>
<dbReference type="SUPFAM" id="SSF53850">
    <property type="entry name" value="Periplasmic binding protein-like II"/>
    <property type="match status" value="1"/>
</dbReference>
<keyword evidence="7" id="KW-1185">Reference proteome</keyword>
<dbReference type="InterPro" id="IPR036388">
    <property type="entry name" value="WH-like_DNA-bd_sf"/>
</dbReference>
<comment type="similarity">
    <text evidence="1">Belongs to the LysR transcriptional regulatory family.</text>
</comment>
<keyword evidence="2" id="KW-0805">Transcription regulation</keyword>
<dbReference type="InterPro" id="IPR005119">
    <property type="entry name" value="LysR_subst-bd"/>
</dbReference>
<feature type="domain" description="HTH lysR-type" evidence="5">
    <location>
        <begin position="5"/>
        <end position="62"/>
    </location>
</feature>
<dbReference type="SUPFAM" id="SSF46785">
    <property type="entry name" value="Winged helix' DNA-binding domain"/>
    <property type="match status" value="1"/>
</dbReference>
<dbReference type="InterPro" id="IPR036390">
    <property type="entry name" value="WH_DNA-bd_sf"/>
</dbReference>
<dbReference type="Gene3D" id="3.40.190.10">
    <property type="entry name" value="Periplasmic binding protein-like II"/>
    <property type="match status" value="2"/>
</dbReference>
<accession>A0ABS9ZGV3</accession>
<keyword evidence="3" id="KW-0238">DNA-binding</keyword>
<evidence type="ECO:0000256" key="1">
    <source>
        <dbReference type="ARBA" id="ARBA00009437"/>
    </source>
</evidence>
<evidence type="ECO:0000256" key="3">
    <source>
        <dbReference type="ARBA" id="ARBA00023125"/>
    </source>
</evidence>
<gene>
    <name evidence="6" type="ORF">AUC61_09805</name>
</gene>
<evidence type="ECO:0000259" key="5">
    <source>
        <dbReference type="PROSITE" id="PS50931"/>
    </source>
</evidence>
<evidence type="ECO:0000256" key="4">
    <source>
        <dbReference type="ARBA" id="ARBA00023163"/>
    </source>
</evidence>
<protein>
    <submittedName>
        <fullName evidence="6">LysR family transcriptional regulator</fullName>
    </submittedName>
</protein>
<proteinExistence type="inferred from homology"/>
<dbReference type="RefSeq" id="WP_243245737.1">
    <property type="nucleotide sequence ID" value="NZ_LOHG01000005.1"/>
</dbReference>
<organism evidence="6 7">
    <name type="scientific">Pseudomonas maioricensis</name>
    <dbReference type="NCBI Taxonomy" id="1766623"/>
    <lineage>
        <taxon>Bacteria</taxon>
        <taxon>Pseudomonadati</taxon>
        <taxon>Pseudomonadota</taxon>
        <taxon>Gammaproteobacteria</taxon>
        <taxon>Pseudomonadales</taxon>
        <taxon>Pseudomonadaceae</taxon>
        <taxon>Pseudomonas</taxon>
    </lineage>
</organism>
<keyword evidence="4" id="KW-0804">Transcription</keyword>
<name>A0ABS9ZGV3_9PSED</name>
<evidence type="ECO:0000313" key="7">
    <source>
        <dbReference type="Proteomes" id="UP001320513"/>
    </source>
</evidence>
<dbReference type="PANTHER" id="PTHR30579:SF7">
    <property type="entry name" value="HTH-TYPE TRANSCRIPTIONAL REGULATOR LRHA-RELATED"/>
    <property type="match status" value="1"/>
</dbReference>
<dbReference type="InterPro" id="IPR050176">
    <property type="entry name" value="LTTR"/>
</dbReference>